<evidence type="ECO:0000313" key="2">
    <source>
        <dbReference type="Proteomes" id="UP000557392"/>
    </source>
</evidence>
<dbReference type="RefSeq" id="WP_183994824.1">
    <property type="nucleotide sequence ID" value="NZ_JACIEH010000001.1"/>
</dbReference>
<comment type="caution">
    <text evidence="1">The sequence shown here is derived from an EMBL/GenBank/DDBJ whole genome shotgun (WGS) entry which is preliminary data.</text>
</comment>
<evidence type="ECO:0000313" key="1">
    <source>
        <dbReference type="EMBL" id="MBB4097301.1"/>
    </source>
</evidence>
<dbReference type="EMBL" id="JACIEH010000001">
    <property type="protein sequence ID" value="MBB4097301.1"/>
    <property type="molecule type" value="Genomic_DNA"/>
</dbReference>
<gene>
    <name evidence="1" type="ORF">GGR46_000834</name>
</gene>
<proteinExistence type="predicted"/>
<protein>
    <submittedName>
        <fullName evidence="1">Uncharacterized protein</fullName>
    </submittedName>
</protein>
<reference evidence="1 2" key="1">
    <citation type="submission" date="2020-08" db="EMBL/GenBank/DDBJ databases">
        <title>Genomic Encyclopedia of Type Strains, Phase IV (KMG-IV): sequencing the most valuable type-strain genomes for metagenomic binning, comparative biology and taxonomic classification.</title>
        <authorList>
            <person name="Goeker M."/>
        </authorList>
    </citation>
    <scope>NUCLEOTIDE SEQUENCE [LARGE SCALE GENOMIC DNA]</scope>
    <source>
        <strain evidence="1 2">DSM 101806</strain>
    </source>
</reference>
<name>A0A7W6JPR8_9SPHN</name>
<dbReference type="AlphaFoldDB" id="A0A7W6JPR8"/>
<sequence length="90" mass="9922">MSGLLLIVEDTFDIPSLGGLIVVPGPLQQDYHGPLELSVVLKKPDGSEQFDTLRMQHVFQTPPPKELRWVCRLTGASKNDVPIGTQVWAV</sequence>
<organism evidence="1 2">
    <name type="scientific">Sphingomonas kyeonggiensis</name>
    <dbReference type="NCBI Taxonomy" id="1268553"/>
    <lineage>
        <taxon>Bacteria</taxon>
        <taxon>Pseudomonadati</taxon>
        <taxon>Pseudomonadota</taxon>
        <taxon>Alphaproteobacteria</taxon>
        <taxon>Sphingomonadales</taxon>
        <taxon>Sphingomonadaceae</taxon>
        <taxon>Sphingomonas</taxon>
    </lineage>
</organism>
<accession>A0A7W6JPR8</accession>
<dbReference type="Proteomes" id="UP000557392">
    <property type="component" value="Unassembled WGS sequence"/>
</dbReference>
<keyword evidence="2" id="KW-1185">Reference proteome</keyword>